<dbReference type="PANTHER" id="PTHR32305">
    <property type="match status" value="1"/>
</dbReference>
<protein>
    <submittedName>
        <fullName evidence="4">Type IV secretion protein Rhs</fullName>
    </submittedName>
</protein>
<dbReference type="InterPro" id="IPR050708">
    <property type="entry name" value="T6SS_VgrG/RHS"/>
</dbReference>
<comment type="caution">
    <text evidence="4">The sequence shown here is derived from an EMBL/GenBank/DDBJ whole genome shotgun (WGS) entry which is preliminary data.</text>
</comment>
<dbReference type="InterPro" id="IPR037026">
    <property type="entry name" value="Vgr_OB-fold_dom_sf"/>
</dbReference>
<dbReference type="RefSeq" id="WP_075707435.1">
    <property type="nucleotide sequence ID" value="NZ_MJMJ01000012.1"/>
</dbReference>
<dbReference type="EMBL" id="MJMJ01000012">
    <property type="protein sequence ID" value="OLQ90136.1"/>
    <property type="molecule type" value="Genomic_DNA"/>
</dbReference>
<feature type="domain" description="Gp5/Type VI secretion system Vgr C-terminal trimerisation" evidence="3">
    <location>
        <begin position="477"/>
        <end position="581"/>
    </location>
</feature>
<dbReference type="InterPro" id="IPR006533">
    <property type="entry name" value="T6SS_Vgr_RhsGE"/>
</dbReference>
<dbReference type="PANTHER" id="PTHR32305:SF11">
    <property type="entry name" value="TYPE VI SECRETION SYSTEM SPIKE PROTEIN VGRG3"/>
    <property type="match status" value="1"/>
</dbReference>
<dbReference type="Gene3D" id="4.10.220.110">
    <property type="match status" value="1"/>
</dbReference>
<name>A0A1Q9HIK5_9VIBR</name>
<dbReference type="AlphaFoldDB" id="A0A1Q9HIK5"/>
<dbReference type="Proteomes" id="UP000186313">
    <property type="component" value="Unassembled WGS sequence"/>
</dbReference>
<dbReference type="Gene3D" id="2.30.110.50">
    <property type="match status" value="1"/>
</dbReference>
<dbReference type="STRING" id="1381081.BIY22_03790"/>
<dbReference type="Pfam" id="PF22178">
    <property type="entry name" value="Gp5_trimer_C"/>
    <property type="match status" value="1"/>
</dbReference>
<dbReference type="SUPFAM" id="SSF69255">
    <property type="entry name" value="gp5 N-terminal domain-like"/>
    <property type="match status" value="1"/>
</dbReference>
<evidence type="ECO:0000313" key="4">
    <source>
        <dbReference type="EMBL" id="OLQ90136.1"/>
    </source>
</evidence>
<sequence>MAKLRFTLTVEGLPQDTFVVTGYQGKESISQSTFERDIPCFGLRYHIQLGSRQQDIVAEQVVDLPVTLIMHLDDEPVQHVHGIVSQFTRGDIGHHHTFYSLVLVPELARLSLRQNSRIFQQKTVPEIITTLLQEMGIEEFSFALKNAPSQREFCVQYRESDLDFVQRLAAEEGMSYYIEQTDVKHSVVFFDDSSLVSKLHEPVTHNSLAGGASRQRYVSHFAVSQRTAPSHLELKDYSFKKPTYGFSQQQVGTDLANQLSQYEHYDYPGRYKDDICGKAFSQYRLEYLRRETNTASGKSNHPALQAGVKFDLTDNLDPSVNRDWLLVEVTHKGTQPQALEEDGGHGATTYHNQFKVIPANLNWRSEPQPKPQVDGPMIAFVVGPDGEEIYCDEHGRVKVHFPWDRYSSGNEHSSCWVRVSQGWAGSQYGFMAIPRIGHEVIVSFLHGDPDQPIITGRTYHATNTPPYSLPVHKTKTVFRSETHQGEGFNELSFEDQVNNEQVYMHAQKDFAADILNDQTTHIKHDKHLLVENDRFSQIDRNQHLVVNGESRTQIKQDCTQIVDGSVHQKIGDLYALQSGNEVHVKSGAKVVIEAGSELTVKTGGNFLRIDASGVHIVGASINLNSGGSAGSGSGYGGKMALLPNGVVSPPPPENPLPLQITPDKLMSLSLLDIPIAKRCQRQQDGSCPREDCPCE</sequence>
<dbReference type="Gene3D" id="3.55.50.10">
    <property type="entry name" value="Baseplate protein-like domains"/>
    <property type="match status" value="1"/>
</dbReference>
<comment type="similarity">
    <text evidence="1">Belongs to the VgrG protein family.</text>
</comment>
<dbReference type="InterPro" id="IPR006531">
    <property type="entry name" value="Gp5/Vgr_OB"/>
</dbReference>
<dbReference type="OrthoDB" id="9762420at2"/>
<accession>A0A1Q9HIK5</accession>
<dbReference type="SUPFAM" id="SSF69279">
    <property type="entry name" value="Phage tail proteins"/>
    <property type="match status" value="2"/>
</dbReference>
<dbReference type="NCBIfam" id="TIGR03361">
    <property type="entry name" value="VI_Rhs_Vgr"/>
    <property type="match status" value="1"/>
</dbReference>
<reference evidence="4 5" key="1">
    <citation type="submission" date="2016-09" db="EMBL/GenBank/DDBJ databases">
        <title>Genomic Taxonomy of the Vibrionaceae.</title>
        <authorList>
            <person name="Gonzalez-Castillo A."/>
            <person name="Gomez-Gil B."/>
            <person name="Enciso-Ibarra K."/>
        </authorList>
    </citation>
    <scope>NUCLEOTIDE SEQUENCE [LARGE SCALE GENOMIC DNA]</scope>
    <source>
        <strain evidence="4 5">CAIM 703</strain>
    </source>
</reference>
<dbReference type="Pfam" id="PF05954">
    <property type="entry name" value="Phage_GPD"/>
    <property type="match status" value="1"/>
</dbReference>
<dbReference type="Gene3D" id="2.40.50.230">
    <property type="entry name" value="Gp5 N-terminal domain"/>
    <property type="match status" value="1"/>
</dbReference>
<dbReference type="Pfam" id="PF04717">
    <property type="entry name" value="Phage_base_V"/>
    <property type="match status" value="1"/>
</dbReference>
<evidence type="ECO:0000256" key="1">
    <source>
        <dbReference type="ARBA" id="ARBA00005558"/>
    </source>
</evidence>
<organism evidence="4 5">
    <name type="scientific">Vibrio panuliri</name>
    <dbReference type="NCBI Taxonomy" id="1381081"/>
    <lineage>
        <taxon>Bacteria</taxon>
        <taxon>Pseudomonadati</taxon>
        <taxon>Pseudomonadota</taxon>
        <taxon>Gammaproteobacteria</taxon>
        <taxon>Vibrionales</taxon>
        <taxon>Vibrionaceae</taxon>
        <taxon>Vibrio</taxon>
    </lineage>
</organism>
<dbReference type="SUPFAM" id="SSF69349">
    <property type="entry name" value="Phage fibre proteins"/>
    <property type="match status" value="1"/>
</dbReference>
<gene>
    <name evidence="4" type="ORF">BIY22_03790</name>
</gene>
<evidence type="ECO:0000259" key="3">
    <source>
        <dbReference type="Pfam" id="PF22178"/>
    </source>
</evidence>
<evidence type="ECO:0000259" key="2">
    <source>
        <dbReference type="Pfam" id="PF04717"/>
    </source>
</evidence>
<dbReference type="InterPro" id="IPR054030">
    <property type="entry name" value="Gp5_Vgr_C"/>
</dbReference>
<proteinExistence type="inferred from homology"/>
<dbReference type="NCBIfam" id="TIGR01646">
    <property type="entry name" value="vgr_GE"/>
    <property type="match status" value="1"/>
</dbReference>
<feature type="domain" description="Gp5/Type VI secretion system Vgr protein OB-fold" evidence="2">
    <location>
        <begin position="393"/>
        <end position="459"/>
    </location>
</feature>
<dbReference type="InterPro" id="IPR017847">
    <property type="entry name" value="T6SS_RhsGE_Vgr_subset"/>
</dbReference>
<evidence type="ECO:0000313" key="5">
    <source>
        <dbReference type="Proteomes" id="UP000186313"/>
    </source>
</evidence>